<evidence type="ECO:0000313" key="2">
    <source>
        <dbReference type="EMBL" id="RHW45389.1"/>
    </source>
</evidence>
<reference evidence="2 3" key="1">
    <citation type="submission" date="2018-08" db="EMBL/GenBank/DDBJ databases">
        <title>Whole genome sequence analysis of Dermacoccus abyssi bacteria isolated from Deep Mariana trench Micromonospora spp reveals genes involved in the environmental adaptation and production of secondary metabolites.</title>
        <authorList>
            <person name="Abdel-Mageed W.M."/>
            <person name="Lehri B."/>
            <person name="Nouioui I."/>
            <person name="Goodfellow I."/>
            <person name="Jaspars M."/>
            <person name="Karlyshev A."/>
        </authorList>
    </citation>
    <scope>NUCLEOTIDE SEQUENCE [LARGE SCALE GENOMIC DNA]</scope>
    <source>
        <strain evidence="2 3">MT1.1</strain>
    </source>
</reference>
<feature type="transmembrane region" description="Helical" evidence="1">
    <location>
        <begin position="20"/>
        <end position="44"/>
    </location>
</feature>
<accession>A0A417Z4M7</accession>
<dbReference type="EMBL" id="QWLM01000010">
    <property type="protein sequence ID" value="RHW45389.1"/>
    <property type="molecule type" value="Genomic_DNA"/>
</dbReference>
<comment type="caution">
    <text evidence="2">The sequence shown here is derived from an EMBL/GenBank/DDBJ whole genome shotgun (WGS) entry which is preliminary data.</text>
</comment>
<sequence>MSVERTVGHDVVDRHSEEGSALIETIVVIAVLLLPLVWVATALLRVEAASYAARQAAREAARTYVTSSSSAAGAARANTAARIAYADQDVPVGSTAVTCTLSPCLTPGASVRASSRATVTLPFVPKWLAGAANLQVTVSSSHEQKVEQYGGQR</sequence>
<keyword evidence="1" id="KW-0812">Transmembrane</keyword>
<name>A0A417Z4M7_9MICO</name>
<proteinExistence type="predicted"/>
<dbReference type="AlphaFoldDB" id="A0A417Z4M7"/>
<gene>
    <name evidence="2" type="ORF">D1832_09785</name>
</gene>
<dbReference type="Proteomes" id="UP000285376">
    <property type="component" value="Unassembled WGS sequence"/>
</dbReference>
<evidence type="ECO:0000256" key="1">
    <source>
        <dbReference type="SAM" id="Phobius"/>
    </source>
</evidence>
<organism evidence="2 3">
    <name type="scientific">Dermacoccus abyssi</name>
    <dbReference type="NCBI Taxonomy" id="322596"/>
    <lineage>
        <taxon>Bacteria</taxon>
        <taxon>Bacillati</taxon>
        <taxon>Actinomycetota</taxon>
        <taxon>Actinomycetes</taxon>
        <taxon>Micrococcales</taxon>
        <taxon>Dermacoccaceae</taxon>
        <taxon>Dermacoccus</taxon>
    </lineage>
</organism>
<protein>
    <submittedName>
        <fullName evidence="2">Pilus assembly protein</fullName>
    </submittedName>
</protein>
<evidence type="ECO:0000313" key="3">
    <source>
        <dbReference type="Proteomes" id="UP000285376"/>
    </source>
</evidence>
<keyword evidence="1" id="KW-1133">Transmembrane helix</keyword>
<keyword evidence="1" id="KW-0472">Membrane</keyword>
<dbReference type="RefSeq" id="WP_118913694.1">
    <property type="nucleotide sequence ID" value="NZ_CBCRVH010000007.1"/>
</dbReference>